<evidence type="ECO:0000256" key="5">
    <source>
        <dbReference type="SAM" id="SignalP"/>
    </source>
</evidence>
<accession>A0A2J6TTA2</accession>
<feature type="signal peptide" evidence="5">
    <location>
        <begin position="1"/>
        <end position="16"/>
    </location>
</feature>
<dbReference type="PANTHER" id="PTHR10272:SF14">
    <property type="entry name" value="PAF ACETYLHYDROLASE FAMILY PROTEIN"/>
    <property type="match status" value="1"/>
</dbReference>
<keyword evidence="2" id="KW-0378">Hydrolase</keyword>
<reference evidence="6 7" key="1">
    <citation type="submission" date="2016-04" db="EMBL/GenBank/DDBJ databases">
        <title>A degradative enzymes factory behind the ericoid mycorrhizal symbiosis.</title>
        <authorList>
            <consortium name="DOE Joint Genome Institute"/>
            <person name="Martino E."/>
            <person name="Morin E."/>
            <person name="Grelet G."/>
            <person name="Kuo A."/>
            <person name="Kohler A."/>
            <person name="Daghino S."/>
            <person name="Barry K."/>
            <person name="Choi C."/>
            <person name="Cichocki N."/>
            <person name="Clum A."/>
            <person name="Copeland A."/>
            <person name="Hainaut M."/>
            <person name="Haridas S."/>
            <person name="Labutti K."/>
            <person name="Lindquist E."/>
            <person name="Lipzen A."/>
            <person name="Khouja H.-R."/>
            <person name="Murat C."/>
            <person name="Ohm R."/>
            <person name="Olson A."/>
            <person name="Spatafora J."/>
            <person name="Veneault-Fourrey C."/>
            <person name="Henrissat B."/>
            <person name="Grigoriev I."/>
            <person name="Martin F."/>
            <person name="Perotto S."/>
        </authorList>
    </citation>
    <scope>NUCLEOTIDE SEQUENCE [LARGE SCALE GENOMIC DNA]</scope>
    <source>
        <strain evidence="6 7">E</strain>
    </source>
</reference>
<evidence type="ECO:0000256" key="4">
    <source>
        <dbReference type="ARBA" id="ARBA00023098"/>
    </source>
</evidence>
<name>A0A2J6TTA2_9HELO</name>
<dbReference type="GO" id="GO:0003847">
    <property type="term" value="F:1-alkyl-2-acetylglycerophosphocholine esterase activity"/>
    <property type="evidence" value="ECO:0007669"/>
    <property type="project" value="UniProtKB-EC"/>
</dbReference>
<organism evidence="6 7">
    <name type="scientific">Hyaloscypha bicolor E</name>
    <dbReference type="NCBI Taxonomy" id="1095630"/>
    <lineage>
        <taxon>Eukaryota</taxon>
        <taxon>Fungi</taxon>
        <taxon>Dikarya</taxon>
        <taxon>Ascomycota</taxon>
        <taxon>Pezizomycotina</taxon>
        <taxon>Leotiomycetes</taxon>
        <taxon>Helotiales</taxon>
        <taxon>Hyaloscyphaceae</taxon>
        <taxon>Hyaloscypha</taxon>
        <taxon>Hyaloscypha bicolor</taxon>
    </lineage>
</organism>
<evidence type="ECO:0000313" key="6">
    <source>
        <dbReference type="EMBL" id="PMD66244.1"/>
    </source>
</evidence>
<keyword evidence="4" id="KW-0443">Lipid metabolism</keyword>
<sequence>MVPLIIAILLFSTCEAILLPGPKGPFHISLSNHELVDKSRKDPWNLDTIPQRRIMLSEFSPVPGDCSKTKTIPYMSPTVAGAEDNILLPYGWPAGILGNISMEFCVQPEHHKRNENFPLVLFSGGLNTTRFFYSAIAQEVAGRGFNILTLDHPFETDIVEFPDRTIAYGGHTNTSDLSSILFSLDIRSQDVSFILNKFGFKEREKAKVAMFGHSFGRAATAAAMGNDSRIRGGVNLDGLLWGPVIENGFELPGNRKFLLWGAEGHNSSSDESWGKFWSTLNKQGVWKRELSLAGERMGVFGIYRLLLM</sequence>
<dbReference type="STRING" id="1095630.A0A2J6TTA2"/>
<evidence type="ECO:0000256" key="1">
    <source>
        <dbReference type="ARBA" id="ARBA00013201"/>
    </source>
</evidence>
<dbReference type="EMBL" id="KZ613745">
    <property type="protein sequence ID" value="PMD66244.1"/>
    <property type="molecule type" value="Genomic_DNA"/>
</dbReference>
<dbReference type="GO" id="GO:0016042">
    <property type="term" value="P:lipid catabolic process"/>
    <property type="evidence" value="ECO:0007669"/>
    <property type="project" value="UniProtKB-KW"/>
</dbReference>
<dbReference type="Proteomes" id="UP000235371">
    <property type="component" value="Unassembled WGS sequence"/>
</dbReference>
<proteinExistence type="predicted"/>
<dbReference type="GeneID" id="36578790"/>
<dbReference type="RefSeq" id="XP_024743148.1">
    <property type="nucleotide sequence ID" value="XM_024870708.1"/>
</dbReference>
<keyword evidence="7" id="KW-1185">Reference proteome</keyword>
<dbReference type="Pfam" id="PF03403">
    <property type="entry name" value="PAF-AH_p_II"/>
    <property type="match status" value="1"/>
</dbReference>
<dbReference type="InterPro" id="IPR029058">
    <property type="entry name" value="AB_hydrolase_fold"/>
</dbReference>
<gene>
    <name evidence="6" type="ORF">K444DRAFT_167117</name>
</gene>
<dbReference type="Gene3D" id="3.40.50.1820">
    <property type="entry name" value="alpha/beta hydrolase"/>
    <property type="match status" value="1"/>
</dbReference>
<keyword evidence="5" id="KW-0732">Signal</keyword>
<dbReference type="AlphaFoldDB" id="A0A2J6TTA2"/>
<dbReference type="PANTHER" id="PTHR10272">
    <property type="entry name" value="PLATELET-ACTIVATING FACTOR ACETYLHYDROLASE"/>
    <property type="match status" value="1"/>
</dbReference>
<evidence type="ECO:0000256" key="2">
    <source>
        <dbReference type="ARBA" id="ARBA00022801"/>
    </source>
</evidence>
<evidence type="ECO:0000313" key="7">
    <source>
        <dbReference type="Proteomes" id="UP000235371"/>
    </source>
</evidence>
<dbReference type="SUPFAM" id="SSF53474">
    <property type="entry name" value="alpha/beta-Hydrolases"/>
    <property type="match status" value="1"/>
</dbReference>
<dbReference type="EC" id="3.1.1.47" evidence="1"/>
<protein>
    <recommendedName>
        <fullName evidence="1">1-alkyl-2-acetylglycerophosphocholine esterase</fullName>
        <ecNumber evidence="1">3.1.1.47</ecNumber>
    </recommendedName>
</protein>
<feature type="chain" id="PRO_5014377743" description="1-alkyl-2-acetylglycerophosphocholine esterase" evidence="5">
    <location>
        <begin position="17"/>
        <end position="308"/>
    </location>
</feature>
<dbReference type="OrthoDB" id="2363873at2759"/>
<dbReference type="InParanoid" id="A0A2J6TTA2"/>
<keyword evidence="3" id="KW-0442">Lipid degradation</keyword>
<evidence type="ECO:0000256" key="3">
    <source>
        <dbReference type="ARBA" id="ARBA00022963"/>
    </source>
</evidence>